<dbReference type="InterPro" id="IPR055141">
    <property type="entry name" value="TADA2A_B-like_dom"/>
</dbReference>
<evidence type="ECO:0000259" key="6">
    <source>
        <dbReference type="PROSITE" id="PS50135"/>
    </source>
</evidence>
<accession>A0ABR2KE97</accession>
<dbReference type="SMART" id="SM00717">
    <property type="entry name" value="SANT"/>
    <property type="match status" value="1"/>
</dbReference>
<keyword evidence="1" id="KW-0479">Metal-binding</keyword>
<dbReference type="PROSITE" id="PS50090">
    <property type="entry name" value="MYB_LIKE"/>
    <property type="match status" value="1"/>
</dbReference>
<keyword evidence="9" id="KW-1185">Reference proteome</keyword>
<feature type="domain" description="ZZ-type" evidence="6">
    <location>
        <begin position="9"/>
        <end position="65"/>
    </location>
</feature>
<dbReference type="PANTHER" id="PTHR12374:SF20">
    <property type="entry name" value="TRANSCRIPTIONAL ADAPTER 2-ALPHA"/>
    <property type="match status" value="1"/>
</dbReference>
<dbReference type="SMART" id="SM00291">
    <property type="entry name" value="ZnF_ZZ"/>
    <property type="match status" value="1"/>
</dbReference>
<name>A0ABR2KE97_9EUKA</name>
<evidence type="ECO:0000259" key="5">
    <source>
        <dbReference type="PROSITE" id="PS50090"/>
    </source>
</evidence>
<evidence type="ECO:0000313" key="9">
    <source>
        <dbReference type="Proteomes" id="UP001470230"/>
    </source>
</evidence>
<dbReference type="Proteomes" id="UP001470230">
    <property type="component" value="Unassembled WGS sequence"/>
</dbReference>
<dbReference type="EMBL" id="JAPFFF010000005">
    <property type="protein sequence ID" value="KAK8889101.1"/>
    <property type="molecule type" value="Genomic_DNA"/>
</dbReference>
<dbReference type="Gene3D" id="1.10.10.60">
    <property type="entry name" value="Homeodomain-like"/>
    <property type="match status" value="1"/>
</dbReference>
<dbReference type="PROSITE" id="PS50135">
    <property type="entry name" value="ZF_ZZ_2"/>
    <property type="match status" value="1"/>
</dbReference>
<gene>
    <name evidence="8" type="ORF">M9Y10_033845</name>
</gene>
<dbReference type="InterPro" id="IPR001005">
    <property type="entry name" value="SANT/Myb"/>
</dbReference>
<dbReference type="InterPro" id="IPR009057">
    <property type="entry name" value="Homeodomain-like_sf"/>
</dbReference>
<dbReference type="CDD" id="cd00167">
    <property type="entry name" value="SANT"/>
    <property type="match status" value="1"/>
</dbReference>
<dbReference type="Gene3D" id="1.10.10.10">
    <property type="entry name" value="Winged helix-like DNA-binding domain superfamily/Winged helix DNA-binding domain"/>
    <property type="match status" value="1"/>
</dbReference>
<proteinExistence type="predicted"/>
<feature type="domain" description="SANT" evidence="7">
    <location>
        <begin position="67"/>
        <end position="119"/>
    </location>
</feature>
<keyword evidence="3" id="KW-0862">Zinc</keyword>
<dbReference type="InterPro" id="IPR017884">
    <property type="entry name" value="SANT_dom"/>
</dbReference>
<sequence length="426" mass="49266">MSQNKKQKKDSITCSTCGKVLLNERYIRCTRCPNFFQCLNCLSVGFESDNHLQTHDFFVVEPRPFPLYSEDWDAHDEILLLFGIKSLGIGNWNEISSFVKTKSALDCETHYVSVYINSYNAPLPQPEILPPIKLPPLPSYDTRPVESCPSVAHEKHMNEKNKKEKTTPAEYSGYMPYRHEFEIEWNNDAEALVSKIEFKIEEETFQTFKDKVLLLMCYNDQLAERRFRTKVIEDWDIQNKEVKSATRGEKDDPRILGGVTAAERAVDAKIISLAPYYGQPNMQQFTTCLHKQIGYFESIKKTQLWIENGVRSHAEGRIFSKFLKCVKNGKIPAADHEKWNELVTELNKEKNKIVSQNDDLLSHPELKLCKVENIHPQLYLALKCLLMNEISYRGKFKKYIALKIDPAHEKEMSKIYDLLEALGQLG</sequence>
<evidence type="ECO:0000256" key="2">
    <source>
        <dbReference type="ARBA" id="ARBA00022771"/>
    </source>
</evidence>
<dbReference type="InterPro" id="IPR043145">
    <property type="entry name" value="Znf_ZZ_sf"/>
</dbReference>
<evidence type="ECO:0000313" key="8">
    <source>
        <dbReference type="EMBL" id="KAK8889101.1"/>
    </source>
</evidence>
<comment type="caution">
    <text evidence="8">The sequence shown here is derived from an EMBL/GenBank/DDBJ whole genome shotgun (WGS) entry which is preliminary data.</text>
</comment>
<dbReference type="PANTHER" id="PTHR12374">
    <property type="entry name" value="TRANSCRIPTIONAL ADAPTOR 2 ADA2 -RELATED"/>
    <property type="match status" value="1"/>
</dbReference>
<dbReference type="Gene3D" id="3.30.60.90">
    <property type="match status" value="1"/>
</dbReference>
<evidence type="ECO:0000256" key="3">
    <source>
        <dbReference type="ARBA" id="ARBA00022833"/>
    </source>
</evidence>
<evidence type="ECO:0000259" key="7">
    <source>
        <dbReference type="PROSITE" id="PS51293"/>
    </source>
</evidence>
<protein>
    <submittedName>
        <fullName evidence="8">Transcriptional adapter 2-alpha</fullName>
    </submittedName>
</protein>
<dbReference type="Pfam" id="PF25299">
    <property type="entry name" value="ZZ_ADA2"/>
    <property type="match status" value="1"/>
</dbReference>
<reference evidence="8 9" key="1">
    <citation type="submission" date="2024-04" db="EMBL/GenBank/DDBJ databases">
        <title>Tritrichomonas musculus Genome.</title>
        <authorList>
            <person name="Alves-Ferreira E."/>
            <person name="Grigg M."/>
            <person name="Lorenzi H."/>
            <person name="Galac M."/>
        </authorList>
    </citation>
    <scope>NUCLEOTIDE SEQUENCE [LARGE SCALE GENOMIC DNA]</scope>
    <source>
        <strain evidence="8 9">EAF2021</strain>
    </source>
</reference>
<dbReference type="InterPro" id="IPR000433">
    <property type="entry name" value="Znf_ZZ"/>
</dbReference>
<dbReference type="SUPFAM" id="SSF57850">
    <property type="entry name" value="RING/U-box"/>
    <property type="match status" value="1"/>
</dbReference>
<dbReference type="InterPro" id="IPR036388">
    <property type="entry name" value="WH-like_DNA-bd_sf"/>
</dbReference>
<dbReference type="SUPFAM" id="SSF46689">
    <property type="entry name" value="Homeodomain-like"/>
    <property type="match status" value="2"/>
</dbReference>
<feature type="domain" description="Myb-like" evidence="5">
    <location>
        <begin position="72"/>
        <end position="115"/>
    </location>
</feature>
<dbReference type="PROSITE" id="PS51293">
    <property type="entry name" value="SANT"/>
    <property type="match status" value="1"/>
</dbReference>
<evidence type="ECO:0000256" key="4">
    <source>
        <dbReference type="PROSITE-ProRule" id="PRU00228"/>
    </source>
</evidence>
<organism evidence="8 9">
    <name type="scientific">Tritrichomonas musculus</name>
    <dbReference type="NCBI Taxonomy" id="1915356"/>
    <lineage>
        <taxon>Eukaryota</taxon>
        <taxon>Metamonada</taxon>
        <taxon>Parabasalia</taxon>
        <taxon>Tritrichomonadida</taxon>
        <taxon>Tritrichomonadidae</taxon>
        <taxon>Tritrichomonas</taxon>
    </lineage>
</organism>
<evidence type="ECO:0000256" key="1">
    <source>
        <dbReference type="ARBA" id="ARBA00022723"/>
    </source>
</evidence>
<keyword evidence="2 4" id="KW-0863">Zinc-finger</keyword>
<dbReference type="Pfam" id="PF22941">
    <property type="entry name" value="TADA2A-like_3rd"/>
    <property type="match status" value="1"/>
</dbReference>